<evidence type="ECO:0000256" key="1">
    <source>
        <dbReference type="ARBA" id="ARBA00004651"/>
    </source>
</evidence>
<dbReference type="CDD" id="cd03228">
    <property type="entry name" value="ABCC_MRP_Like"/>
    <property type="match status" value="1"/>
</dbReference>
<dbReference type="InterPro" id="IPR011527">
    <property type="entry name" value="ABC1_TM_dom"/>
</dbReference>
<organism evidence="10 11">
    <name type="scientific">Kosmotoga olearia (strain ATCC BAA-1733 / DSM 21960 / TBF 19.5.1)</name>
    <dbReference type="NCBI Taxonomy" id="521045"/>
    <lineage>
        <taxon>Bacteria</taxon>
        <taxon>Thermotogati</taxon>
        <taxon>Thermotogota</taxon>
        <taxon>Thermotogae</taxon>
        <taxon>Kosmotogales</taxon>
        <taxon>Kosmotogaceae</taxon>
        <taxon>Kosmotoga</taxon>
    </lineage>
</organism>
<feature type="transmembrane region" description="Helical" evidence="7">
    <location>
        <begin position="133"/>
        <end position="154"/>
    </location>
</feature>
<dbReference type="HOGENOM" id="CLU_000604_84_3_0"/>
<keyword evidence="2 7" id="KW-0812">Transmembrane</keyword>
<feature type="transmembrane region" description="Helical" evidence="7">
    <location>
        <begin position="239"/>
        <end position="264"/>
    </location>
</feature>
<feature type="transmembrane region" description="Helical" evidence="7">
    <location>
        <begin position="63"/>
        <end position="88"/>
    </location>
</feature>
<keyword evidence="6 7" id="KW-0472">Membrane</keyword>
<evidence type="ECO:0000259" key="9">
    <source>
        <dbReference type="PROSITE" id="PS50929"/>
    </source>
</evidence>
<dbReference type="InterPro" id="IPR027417">
    <property type="entry name" value="P-loop_NTPase"/>
</dbReference>
<evidence type="ECO:0000256" key="3">
    <source>
        <dbReference type="ARBA" id="ARBA00022741"/>
    </source>
</evidence>
<dbReference type="GO" id="GO:0016887">
    <property type="term" value="F:ATP hydrolysis activity"/>
    <property type="evidence" value="ECO:0007669"/>
    <property type="project" value="InterPro"/>
</dbReference>
<evidence type="ECO:0000256" key="7">
    <source>
        <dbReference type="SAM" id="Phobius"/>
    </source>
</evidence>
<accession>C5CG68</accession>
<protein>
    <submittedName>
        <fullName evidence="10">ABC transporter related</fullName>
    </submittedName>
</protein>
<dbReference type="GO" id="GO:0005886">
    <property type="term" value="C:plasma membrane"/>
    <property type="evidence" value="ECO:0007669"/>
    <property type="project" value="UniProtKB-SubCell"/>
</dbReference>
<dbReference type="InterPro" id="IPR036640">
    <property type="entry name" value="ABC1_TM_sf"/>
</dbReference>
<dbReference type="GO" id="GO:0005524">
    <property type="term" value="F:ATP binding"/>
    <property type="evidence" value="ECO:0007669"/>
    <property type="project" value="UniProtKB-KW"/>
</dbReference>
<evidence type="ECO:0000256" key="4">
    <source>
        <dbReference type="ARBA" id="ARBA00022840"/>
    </source>
</evidence>
<comment type="subcellular location">
    <subcellularLocation>
        <location evidence="1">Cell membrane</location>
        <topology evidence="1">Multi-pass membrane protein</topology>
    </subcellularLocation>
</comment>
<evidence type="ECO:0000256" key="6">
    <source>
        <dbReference type="ARBA" id="ARBA00023136"/>
    </source>
</evidence>
<keyword evidence="5 7" id="KW-1133">Transmembrane helix</keyword>
<dbReference type="AlphaFoldDB" id="C5CG68"/>
<feature type="domain" description="ABC transporter" evidence="8">
    <location>
        <begin position="338"/>
        <end position="552"/>
    </location>
</feature>
<feature type="domain" description="ABC transmembrane type-1" evidence="9">
    <location>
        <begin position="24"/>
        <end position="295"/>
    </location>
</feature>
<dbReference type="PANTHER" id="PTHR43394:SF1">
    <property type="entry name" value="ATP-BINDING CASSETTE SUB-FAMILY B MEMBER 10, MITOCHONDRIAL"/>
    <property type="match status" value="1"/>
</dbReference>
<dbReference type="SUPFAM" id="SSF90123">
    <property type="entry name" value="ABC transporter transmembrane region"/>
    <property type="match status" value="1"/>
</dbReference>
<reference evidence="10 11" key="2">
    <citation type="journal article" date="2011" name="J. Bacteriol.">
        <title>Genome Sequence of Kosmotoga olearia Strain TBF 19.5.1, a Thermophilic Bacterium with a Wide Growth Temperature Range, Isolated from the Troll B Oil Platform in the North Sea.</title>
        <authorList>
            <person name="Swithers K.S."/>
            <person name="Dipippo J.L."/>
            <person name="Bruce D.C."/>
            <person name="Detter C."/>
            <person name="Tapia R."/>
            <person name="Han S."/>
            <person name="Goodwin L.A."/>
            <person name="Han J."/>
            <person name="Woyke T."/>
            <person name="Pitluck S."/>
            <person name="Pennacchio L."/>
            <person name="Nolan M."/>
            <person name="Mikhailova N."/>
            <person name="Land M.L."/>
            <person name="Nesbo C.L."/>
            <person name="Gogarten J.P."/>
            <person name="Noll K.M."/>
        </authorList>
    </citation>
    <scope>NUCLEOTIDE SEQUENCE [LARGE SCALE GENOMIC DNA]</scope>
    <source>
        <strain evidence="11">ATCC BAA-1733 / DSM 21960 / TBF 19.5.1</strain>
    </source>
</reference>
<dbReference type="GO" id="GO:0015421">
    <property type="term" value="F:ABC-type oligopeptide transporter activity"/>
    <property type="evidence" value="ECO:0007669"/>
    <property type="project" value="TreeGrafter"/>
</dbReference>
<sequence length="553" mass="62756">MKAKELVLLRFVFKYVKSKMKLFILAFAFLVALSLVSLLPPYLTKLAFDEGIMSRNLNLLIKYVLLLVGAYVLKSLFNYLSSALFTFVSQSTLFDMQKDLTNRILKLPLEFFSNSESGYIVSRFKEIDSLSPLFSLQSFKLILSVFEFIGALVIMLSMNVQLTLLLILVIPVFYVVTRTFESAFARVTDETMEKGAIFHGKIQQSISGAEEIKRMSLEEKEAQKINEVNKEYVKSAIKYGILLSFGSEAIILLSSLAGVLLLYLGGRSILQESISVGTYMAFAGYFGKLYAPVVNWSLSMYTFKPAFVALERIRDFFLRYPEEDEGTDKIKIDKINEIEMRNVNFRYPDGKEYVLRSFNLKAETGDKVLLKGPNGSGKSTVIRLLLGFYENYEGEILINGVKLMKISKKSLRSRVSIVSQRIFLFNDTIENNIKIVDNVDDEKYEMALIKSGLKDFVESLPLKDQTLVGENGVKLSGGQIQKLAIARAIVKSDSDVFIFDEATAHLDTDTRELIKKFIKEELNDKICVIIDHSDYFDDACNKIVHLTKINLLR</sequence>
<dbReference type="PANTHER" id="PTHR43394">
    <property type="entry name" value="ATP-DEPENDENT PERMEASE MDL1, MITOCHONDRIAL"/>
    <property type="match status" value="1"/>
</dbReference>
<dbReference type="EMBL" id="CP001634">
    <property type="protein sequence ID" value="ACR79509.1"/>
    <property type="molecule type" value="Genomic_DNA"/>
</dbReference>
<keyword evidence="4" id="KW-0067">ATP-binding</keyword>
<dbReference type="PROSITE" id="PS50893">
    <property type="entry name" value="ABC_TRANSPORTER_2"/>
    <property type="match status" value="1"/>
</dbReference>
<dbReference type="SUPFAM" id="SSF52540">
    <property type="entry name" value="P-loop containing nucleoside triphosphate hydrolases"/>
    <property type="match status" value="1"/>
</dbReference>
<proteinExistence type="predicted"/>
<dbReference type="InterPro" id="IPR017871">
    <property type="entry name" value="ABC_transporter-like_CS"/>
</dbReference>
<dbReference type="Gene3D" id="3.40.50.300">
    <property type="entry name" value="P-loop containing nucleotide triphosphate hydrolases"/>
    <property type="match status" value="1"/>
</dbReference>
<dbReference type="CDD" id="cd07346">
    <property type="entry name" value="ABC_6TM_exporters"/>
    <property type="match status" value="1"/>
</dbReference>
<dbReference type="InterPro" id="IPR003439">
    <property type="entry name" value="ABC_transporter-like_ATP-bd"/>
</dbReference>
<keyword evidence="3" id="KW-0547">Nucleotide-binding</keyword>
<dbReference type="PROSITE" id="PS50929">
    <property type="entry name" value="ABC_TM1F"/>
    <property type="match status" value="1"/>
</dbReference>
<dbReference type="InterPro" id="IPR039421">
    <property type="entry name" value="Type_1_exporter"/>
</dbReference>
<reference evidence="10 11" key="1">
    <citation type="submission" date="2009-06" db="EMBL/GenBank/DDBJ databases">
        <title>Complete sequence of Thermotogales bacterium TBF 19.5.1.</title>
        <authorList>
            <consortium name="US DOE Joint Genome Institute"/>
            <person name="Lucas S."/>
            <person name="Copeland A."/>
            <person name="Lapidus A."/>
            <person name="Glavina del Rio T."/>
            <person name="Tice H."/>
            <person name="Bruce D."/>
            <person name="Goodwin L."/>
            <person name="Pitluck S."/>
            <person name="Chertkov O."/>
            <person name="Brettin T."/>
            <person name="Detter J.C."/>
            <person name="Han C."/>
            <person name="Schmutz J."/>
            <person name="Larimer F."/>
            <person name="Land M."/>
            <person name="Hauser L."/>
            <person name="Kyrpides N."/>
            <person name="Ovchinnikova G."/>
            <person name="Noll K."/>
        </authorList>
    </citation>
    <scope>NUCLEOTIDE SEQUENCE [LARGE SCALE GENOMIC DNA]</scope>
    <source>
        <strain evidence="11">ATCC BAA-1733 / DSM 21960 / TBF 19.5.1</strain>
    </source>
</reference>
<dbReference type="PROSITE" id="PS00211">
    <property type="entry name" value="ABC_TRANSPORTER_1"/>
    <property type="match status" value="1"/>
</dbReference>
<dbReference type="Pfam" id="PF00005">
    <property type="entry name" value="ABC_tran"/>
    <property type="match status" value="1"/>
</dbReference>
<dbReference type="SMART" id="SM00382">
    <property type="entry name" value="AAA"/>
    <property type="match status" value="1"/>
</dbReference>
<keyword evidence="11" id="KW-1185">Reference proteome</keyword>
<evidence type="ECO:0000313" key="11">
    <source>
        <dbReference type="Proteomes" id="UP000002382"/>
    </source>
</evidence>
<dbReference type="Proteomes" id="UP000002382">
    <property type="component" value="Chromosome"/>
</dbReference>
<evidence type="ECO:0000256" key="2">
    <source>
        <dbReference type="ARBA" id="ARBA00022692"/>
    </source>
</evidence>
<feature type="transmembrane region" description="Helical" evidence="7">
    <location>
        <begin position="160"/>
        <end position="177"/>
    </location>
</feature>
<dbReference type="RefSeq" id="WP_015868171.1">
    <property type="nucleotide sequence ID" value="NC_012785.1"/>
</dbReference>
<feature type="transmembrane region" description="Helical" evidence="7">
    <location>
        <begin position="21"/>
        <end position="43"/>
    </location>
</feature>
<name>C5CG68_KOSOT</name>
<evidence type="ECO:0000256" key="5">
    <source>
        <dbReference type="ARBA" id="ARBA00022989"/>
    </source>
</evidence>
<dbReference type="KEGG" id="kol:Kole_0798"/>
<dbReference type="eggNOG" id="COG1132">
    <property type="taxonomic scope" value="Bacteria"/>
</dbReference>
<dbReference type="OrthoDB" id="48491at2"/>
<dbReference type="InterPro" id="IPR003593">
    <property type="entry name" value="AAA+_ATPase"/>
</dbReference>
<dbReference type="STRING" id="521045.Kole_0798"/>
<gene>
    <name evidence="10" type="ordered locus">Kole_0798</name>
</gene>
<evidence type="ECO:0000259" key="8">
    <source>
        <dbReference type="PROSITE" id="PS50893"/>
    </source>
</evidence>
<evidence type="ECO:0000313" key="10">
    <source>
        <dbReference type="EMBL" id="ACR79509.1"/>
    </source>
</evidence>
<dbReference type="Gene3D" id="1.20.1560.10">
    <property type="entry name" value="ABC transporter type 1, transmembrane domain"/>
    <property type="match status" value="1"/>
</dbReference>
<dbReference type="Pfam" id="PF00664">
    <property type="entry name" value="ABC_membrane"/>
    <property type="match status" value="1"/>
</dbReference>